<sequence length="350" mass="38553">MVLCMLAARQEAALEKTIDTTLIPCVVTDAYGLNQDNLHMATGFVDLLCGLRHERGYYQDEYVENVRAKASIKLINPKRYTMVCLLTPDSDYALTAAGGGSITLFDGWDASVFSGDSKVCVIPWQLAGDGEYIEIDNGNFSVNLRVIGTHTGPANNIYCPFHAMDFHDGQSYMVTADACSFDIKDARHLDEAKAALYEVFADLDTVDQSGIRPAFAVRINDDILRKTLEEIRGNIRTLHLLVPVLLFIEGAVSFFAAYLSTQSRLREYAVMRCLGMTRGRIFRLTFCEYFTLAIVGAAFGTVTGIAITGTLSPQMLLYGAGAVSAFMIGTSMSISRITRINVMMLMKTEE</sequence>
<comment type="similarity">
    <text evidence="2">Belongs to the ABC-4 integral membrane protein family. HrtB subfamily.</text>
</comment>
<protein>
    <recommendedName>
        <fullName evidence="4">Putative hemin transport system permease protein HrtB</fullName>
    </recommendedName>
</protein>
<dbReference type="InterPro" id="IPR051125">
    <property type="entry name" value="ABC-4/HrtB_transporter"/>
</dbReference>
<keyword evidence="5" id="KW-1003">Cell membrane</keyword>
<dbReference type="Proteomes" id="UP001199319">
    <property type="component" value="Unassembled WGS sequence"/>
</dbReference>
<feature type="transmembrane region" description="Helical" evidence="10">
    <location>
        <begin position="315"/>
        <end position="337"/>
    </location>
</feature>
<accession>A0AAE3ACT3</accession>
<feature type="domain" description="ABC3 transporter permease C-terminal" evidence="11">
    <location>
        <begin position="246"/>
        <end position="335"/>
    </location>
</feature>
<keyword evidence="8 10" id="KW-0472">Membrane</keyword>
<dbReference type="InterPro" id="IPR003838">
    <property type="entry name" value="ABC3_permease_C"/>
</dbReference>
<feature type="transmembrane region" description="Helical" evidence="10">
    <location>
        <begin position="240"/>
        <end position="260"/>
    </location>
</feature>
<evidence type="ECO:0000256" key="3">
    <source>
        <dbReference type="ARBA" id="ARBA00011131"/>
    </source>
</evidence>
<comment type="subcellular location">
    <subcellularLocation>
        <location evidence="1">Cell membrane</location>
        <topology evidence="1">Multi-pass membrane protein</topology>
    </subcellularLocation>
</comment>
<evidence type="ECO:0000256" key="2">
    <source>
        <dbReference type="ARBA" id="ARBA00008697"/>
    </source>
</evidence>
<keyword evidence="7 10" id="KW-1133">Transmembrane helix</keyword>
<dbReference type="GO" id="GO:0005886">
    <property type="term" value="C:plasma membrane"/>
    <property type="evidence" value="ECO:0007669"/>
    <property type="project" value="UniProtKB-SubCell"/>
</dbReference>
<feature type="transmembrane region" description="Helical" evidence="10">
    <location>
        <begin position="281"/>
        <end position="309"/>
    </location>
</feature>
<organism evidence="12 13">
    <name type="scientific">Brotocaccenecus cirricatena</name>
    <dbReference type="NCBI Taxonomy" id="3064195"/>
    <lineage>
        <taxon>Bacteria</taxon>
        <taxon>Bacillati</taxon>
        <taxon>Bacillota</taxon>
        <taxon>Clostridia</taxon>
        <taxon>Eubacteriales</taxon>
        <taxon>Oscillospiraceae</taxon>
        <taxon>Brotocaccenecus</taxon>
    </lineage>
</organism>
<evidence type="ECO:0000313" key="13">
    <source>
        <dbReference type="Proteomes" id="UP001199319"/>
    </source>
</evidence>
<dbReference type="AlphaFoldDB" id="A0AAE3ACT3"/>
<dbReference type="EMBL" id="JAJEPW010000040">
    <property type="protein sequence ID" value="MCC2130231.1"/>
    <property type="molecule type" value="Genomic_DNA"/>
</dbReference>
<evidence type="ECO:0000256" key="10">
    <source>
        <dbReference type="SAM" id="Phobius"/>
    </source>
</evidence>
<evidence type="ECO:0000256" key="9">
    <source>
        <dbReference type="ARBA" id="ARBA00024973"/>
    </source>
</evidence>
<comment type="function">
    <text evidence="9">Part of the ABC transporter complex hrt involved in hemin import. Responsible for the translocation of the substrate across the membrane.</text>
</comment>
<evidence type="ECO:0000256" key="4">
    <source>
        <dbReference type="ARBA" id="ARBA00016962"/>
    </source>
</evidence>
<dbReference type="PANTHER" id="PTHR43738">
    <property type="entry name" value="ABC TRANSPORTER, MEMBRANE PROTEIN"/>
    <property type="match status" value="1"/>
</dbReference>
<dbReference type="Pfam" id="PF02687">
    <property type="entry name" value="FtsX"/>
    <property type="match status" value="1"/>
</dbReference>
<keyword evidence="13" id="KW-1185">Reference proteome</keyword>
<comment type="caution">
    <text evidence="12">The sequence shown here is derived from an EMBL/GenBank/DDBJ whole genome shotgun (WGS) entry which is preliminary data.</text>
</comment>
<name>A0AAE3ACT3_9FIRM</name>
<evidence type="ECO:0000259" key="11">
    <source>
        <dbReference type="Pfam" id="PF02687"/>
    </source>
</evidence>
<proteinExistence type="inferred from homology"/>
<evidence type="ECO:0000256" key="8">
    <source>
        <dbReference type="ARBA" id="ARBA00023136"/>
    </source>
</evidence>
<evidence type="ECO:0000256" key="5">
    <source>
        <dbReference type="ARBA" id="ARBA00022475"/>
    </source>
</evidence>
<comment type="subunit">
    <text evidence="3">The complex is composed of two ATP-binding proteins (HrtA), two transmembrane proteins (HrtB) and a solute-binding protein.</text>
</comment>
<dbReference type="PANTHER" id="PTHR43738:SF2">
    <property type="entry name" value="ABC TRANSPORTER PERMEASE"/>
    <property type="match status" value="1"/>
</dbReference>
<evidence type="ECO:0000256" key="7">
    <source>
        <dbReference type="ARBA" id="ARBA00022989"/>
    </source>
</evidence>
<evidence type="ECO:0000256" key="6">
    <source>
        <dbReference type="ARBA" id="ARBA00022692"/>
    </source>
</evidence>
<evidence type="ECO:0000256" key="1">
    <source>
        <dbReference type="ARBA" id="ARBA00004651"/>
    </source>
</evidence>
<gene>
    <name evidence="12" type="ORF">LKD37_12045</name>
</gene>
<reference evidence="12" key="1">
    <citation type="submission" date="2021-10" db="EMBL/GenBank/DDBJ databases">
        <title>Anaerobic single-cell dispensing facilitates the cultivation of human gut bacteria.</title>
        <authorList>
            <person name="Afrizal A."/>
        </authorList>
    </citation>
    <scope>NUCLEOTIDE SEQUENCE</scope>
    <source>
        <strain evidence="12">CLA-AA-H272</strain>
    </source>
</reference>
<evidence type="ECO:0000313" key="12">
    <source>
        <dbReference type="EMBL" id="MCC2130231.1"/>
    </source>
</evidence>
<keyword evidence="6 10" id="KW-0812">Transmembrane</keyword>